<dbReference type="Pfam" id="PF19539">
    <property type="entry name" value="DUF6063"/>
    <property type="match status" value="1"/>
</dbReference>
<gene>
    <name evidence="1" type="ORF">HG933_08975</name>
</gene>
<reference evidence="1 2" key="1">
    <citation type="submission" date="2020-04" db="EMBL/GenBank/DDBJ databases">
        <authorList>
            <person name="Hitch T.C.A."/>
            <person name="Wylensek D."/>
            <person name="Clavel T."/>
        </authorList>
    </citation>
    <scope>NUCLEOTIDE SEQUENCE [LARGE SCALE GENOMIC DNA]</scope>
    <source>
        <strain evidence="1 2">WCA-386-APC-2A</strain>
    </source>
</reference>
<evidence type="ECO:0000313" key="2">
    <source>
        <dbReference type="Proteomes" id="UP000536773"/>
    </source>
</evidence>
<protein>
    <submittedName>
        <fullName evidence="1">Non-ribosomal peptide synthetase module</fullName>
    </submittedName>
</protein>
<dbReference type="InterPro" id="IPR045707">
    <property type="entry name" value="DUF6063"/>
</dbReference>
<accession>A0A1M6P806</accession>
<organism evidence="1 2">
    <name type="scientific">Megasphaera elsdenii</name>
    <dbReference type="NCBI Taxonomy" id="907"/>
    <lineage>
        <taxon>Bacteria</taxon>
        <taxon>Bacillati</taxon>
        <taxon>Bacillota</taxon>
        <taxon>Negativicutes</taxon>
        <taxon>Veillonellales</taxon>
        <taxon>Veillonellaceae</taxon>
        <taxon>Megasphaera</taxon>
    </lineage>
</organism>
<sequence>MLDNKKMMAAFDIYARLAASGEVHKLDVPLYWEDEEIAGQVEIYARHVKCVLVTDADTLYLLPAAVDSPFHISNEQFKKTYMTAKSVNMDIYLLYMAIIVLFGCFYDSYQSDEPNDFVTMPVWLEAMDSRMESLRHHDEKTLREAEGDCNFNWLALMQKWSDMDSLKETAKKQDARTNSRLSFLNMTKAFLVRQHLVREIGEGEMELTTKARAIFSLYFMESAYNHGILDFMYDLEQRKGDNPHALHQ</sequence>
<comment type="caution">
    <text evidence="1">The sequence shown here is derived from an EMBL/GenBank/DDBJ whole genome shotgun (WGS) entry which is preliminary data.</text>
</comment>
<dbReference type="EMBL" id="JABBJH010000012">
    <property type="protein sequence ID" value="NMK39496.1"/>
    <property type="molecule type" value="Genomic_DNA"/>
</dbReference>
<dbReference type="AlphaFoldDB" id="A0A1M6P806"/>
<proteinExistence type="predicted"/>
<evidence type="ECO:0000313" key="1">
    <source>
        <dbReference type="EMBL" id="NMK39496.1"/>
    </source>
</evidence>
<name>A0A1M6P806_MEGEL</name>
<dbReference type="Proteomes" id="UP000536773">
    <property type="component" value="Unassembled WGS sequence"/>
</dbReference>
<dbReference type="RefSeq" id="WP_072982180.1">
    <property type="nucleotide sequence ID" value="NZ_CAMIZF010000012.1"/>
</dbReference>